<evidence type="ECO:0000256" key="1">
    <source>
        <dbReference type="ARBA" id="ARBA00010211"/>
    </source>
</evidence>
<feature type="non-terminal residue" evidence="4">
    <location>
        <position position="1"/>
    </location>
</feature>
<dbReference type="InterPro" id="IPR011234">
    <property type="entry name" value="Fumarylacetoacetase-like_C"/>
</dbReference>
<reference evidence="4 5" key="1">
    <citation type="submission" date="2024-07" db="EMBL/GenBank/DDBJ databases">
        <title>Section-level genome sequencing and comparative genomics of Aspergillus sections Usti and Cavernicolus.</title>
        <authorList>
            <consortium name="Lawrence Berkeley National Laboratory"/>
            <person name="Nybo J.L."/>
            <person name="Vesth T.C."/>
            <person name="Theobald S."/>
            <person name="Frisvad J.C."/>
            <person name="Larsen T.O."/>
            <person name="Kjaerboelling I."/>
            <person name="Rothschild-Mancinelli K."/>
            <person name="Lyhne E.K."/>
            <person name="Kogle M.E."/>
            <person name="Barry K."/>
            <person name="Clum A."/>
            <person name="Na H."/>
            <person name="Ledsgaard L."/>
            <person name="Lin J."/>
            <person name="Lipzen A."/>
            <person name="Kuo A."/>
            <person name="Riley R."/>
            <person name="Mondo S."/>
            <person name="LaButti K."/>
            <person name="Haridas S."/>
            <person name="Pangalinan J."/>
            <person name="Salamov A.A."/>
            <person name="Simmons B.A."/>
            <person name="Magnuson J.K."/>
            <person name="Chen J."/>
            <person name="Drula E."/>
            <person name="Henrissat B."/>
            <person name="Wiebenga A."/>
            <person name="Lubbers R.J."/>
            <person name="Gomes A.C."/>
            <person name="Macurrencykelacurrency M.R."/>
            <person name="Stajich J."/>
            <person name="Grigoriev I.V."/>
            <person name="Mortensen U.H."/>
            <person name="De vries R.P."/>
            <person name="Baker S.E."/>
            <person name="Andersen M.R."/>
        </authorList>
    </citation>
    <scope>NUCLEOTIDE SEQUENCE [LARGE SCALE GENOMIC DNA]</scope>
    <source>
        <strain evidence="4 5">CBS 756.74</strain>
    </source>
</reference>
<dbReference type="InterPro" id="IPR036663">
    <property type="entry name" value="Fumarylacetoacetase_C_sf"/>
</dbReference>
<keyword evidence="2" id="KW-0479">Metal-binding</keyword>
<evidence type="ECO:0000259" key="3">
    <source>
        <dbReference type="Pfam" id="PF01557"/>
    </source>
</evidence>
<evidence type="ECO:0000256" key="2">
    <source>
        <dbReference type="ARBA" id="ARBA00022723"/>
    </source>
</evidence>
<dbReference type="EMBL" id="JBFXLR010000084">
    <property type="protein sequence ID" value="KAL2838517.1"/>
    <property type="molecule type" value="Genomic_DNA"/>
</dbReference>
<dbReference type="Pfam" id="PF01557">
    <property type="entry name" value="FAA_hydrolase"/>
    <property type="match status" value="1"/>
</dbReference>
<gene>
    <name evidence="4" type="ORF">BJX68DRAFT_248923</name>
</gene>
<accession>A0ABR4JFL8</accession>
<dbReference type="SUPFAM" id="SSF56529">
    <property type="entry name" value="FAH"/>
    <property type="match status" value="1"/>
</dbReference>
<sequence length="221" mass="23669">ILSPLPAVPIFICIGLNYQQHAQEANLPIPPYPVVFTKPPDAIAGPTDDIPIHRDAVSMLDYEGELGVVIGRDALNVSEDDALDYVLGYTCANDISARNFQLPEVSGGQYCFAKSFDKFGPIGPCIVSPGLIPDPQKLTLSTRVNGDTRQETLTSDMIFTVKQIIAHLSKGTTIRAGTVIMTGTPSGVGLFCEPQAFLKVGDEVEVEIDAIGVIQNRIVSA</sequence>
<protein>
    <recommendedName>
        <fullName evidence="3">Fumarylacetoacetase-like C-terminal domain-containing protein</fullName>
    </recommendedName>
</protein>
<dbReference type="PANTHER" id="PTHR11820:SF7">
    <property type="entry name" value="ACYLPYRUVASE FAHD1, MITOCHONDRIAL"/>
    <property type="match status" value="1"/>
</dbReference>
<name>A0ABR4JFL8_9EURO</name>
<dbReference type="RefSeq" id="XP_070893078.1">
    <property type="nucleotide sequence ID" value="XM_071042005.1"/>
</dbReference>
<comment type="caution">
    <text evidence="4">The sequence shown here is derived from an EMBL/GenBank/DDBJ whole genome shotgun (WGS) entry which is preliminary data.</text>
</comment>
<dbReference type="GeneID" id="98157169"/>
<keyword evidence="5" id="KW-1185">Reference proteome</keyword>
<feature type="domain" description="Fumarylacetoacetase-like C-terminal" evidence="3">
    <location>
        <begin position="12"/>
        <end position="219"/>
    </location>
</feature>
<dbReference type="Proteomes" id="UP001610444">
    <property type="component" value="Unassembled WGS sequence"/>
</dbReference>
<proteinExistence type="inferred from homology"/>
<evidence type="ECO:0000313" key="5">
    <source>
        <dbReference type="Proteomes" id="UP001610444"/>
    </source>
</evidence>
<evidence type="ECO:0000313" key="4">
    <source>
        <dbReference type="EMBL" id="KAL2838517.1"/>
    </source>
</evidence>
<comment type="similarity">
    <text evidence="1">Belongs to the FAH family.</text>
</comment>
<dbReference type="PANTHER" id="PTHR11820">
    <property type="entry name" value="ACYLPYRUVASE"/>
    <property type="match status" value="1"/>
</dbReference>
<dbReference type="Gene3D" id="3.90.850.10">
    <property type="entry name" value="Fumarylacetoacetase-like, C-terminal domain"/>
    <property type="match status" value="1"/>
</dbReference>
<organism evidence="4 5">
    <name type="scientific">Aspergillus pseudodeflectus</name>
    <dbReference type="NCBI Taxonomy" id="176178"/>
    <lineage>
        <taxon>Eukaryota</taxon>
        <taxon>Fungi</taxon>
        <taxon>Dikarya</taxon>
        <taxon>Ascomycota</taxon>
        <taxon>Pezizomycotina</taxon>
        <taxon>Eurotiomycetes</taxon>
        <taxon>Eurotiomycetidae</taxon>
        <taxon>Eurotiales</taxon>
        <taxon>Aspergillaceae</taxon>
        <taxon>Aspergillus</taxon>
        <taxon>Aspergillus subgen. Nidulantes</taxon>
    </lineage>
</organism>